<sequence length="170" mass="18523">MASTTPATSHNASTTSSNSSSLHLQNFDDLKRVFNQFDTNGDGKISLDELGDVLKSMGSTYTQAELDRVMKDVDADKDGFINLEEFSHLCRSSSGVSDLRDAFDLYDQNKDGLISSAELHKVLNSLGIRCSAEECVKMISSVDSDGDGSVNFEEFQKMMATNNRDVAVSS</sequence>
<name>A0AAV8U222_9ROSI</name>
<feature type="domain" description="EF-hand" evidence="6">
    <location>
        <begin position="94"/>
        <end position="129"/>
    </location>
</feature>
<reference evidence="7 8" key="1">
    <citation type="submission" date="2021-09" db="EMBL/GenBank/DDBJ databases">
        <title>Genomic insights and catalytic innovation underlie evolution of tropane alkaloids biosynthesis.</title>
        <authorList>
            <person name="Wang Y.-J."/>
            <person name="Tian T."/>
            <person name="Huang J.-P."/>
            <person name="Huang S.-X."/>
        </authorList>
    </citation>
    <scope>NUCLEOTIDE SEQUENCE [LARGE SCALE GENOMIC DNA]</scope>
    <source>
        <strain evidence="7">KIB-2018</strain>
        <tissue evidence="7">Leaf</tissue>
    </source>
</reference>
<dbReference type="InterPro" id="IPR018247">
    <property type="entry name" value="EF_Hand_1_Ca_BS"/>
</dbReference>
<proteinExistence type="predicted"/>
<evidence type="ECO:0000256" key="4">
    <source>
        <dbReference type="ARBA" id="ARBA00022837"/>
    </source>
</evidence>
<evidence type="ECO:0000256" key="3">
    <source>
        <dbReference type="ARBA" id="ARBA00022737"/>
    </source>
</evidence>
<dbReference type="InterPro" id="IPR002048">
    <property type="entry name" value="EF_hand_dom"/>
</dbReference>
<dbReference type="AlphaFoldDB" id="A0AAV8U222"/>
<keyword evidence="4" id="KW-0106">Calcium</keyword>
<feature type="domain" description="EF-hand" evidence="6">
    <location>
        <begin position="25"/>
        <end position="60"/>
    </location>
</feature>
<dbReference type="EMBL" id="JAIWQS010000002">
    <property type="protein sequence ID" value="KAJ8772169.1"/>
    <property type="molecule type" value="Genomic_DNA"/>
</dbReference>
<gene>
    <name evidence="7" type="ORF">K2173_027346</name>
</gene>
<organism evidence="7 8">
    <name type="scientific">Erythroxylum novogranatense</name>
    <dbReference type="NCBI Taxonomy" id="1862640"/>
    <lineage>
        <taxon>Eukaryota</taxon>
        <taxon>Viridiplantae</taxon>
        <taxon>Streptophyta</taxon>
        <taxon>Embryophyta</taxon>
        <taxon>Tracheophyta</taxon>
        <taxon>Spermatophyta</taxon>
        <taxon>Magnoliopsida</taxon>
        <taxon>eudicotyledons</taxon>
        <taxon>Gunneridae</taxon>
        <taxon>Pentapetalae</taxon>
        <taxon>rosids</taxon>
        <taxon>fabids</taxon>
        <taxon>Malpighiales</taxon>
        <taxon>Erythroxylaceae</taxon>
        <taxon>Erythroxylum</taxon>
    </lineage>
</organism>
<dbReference type="PANTHER" id="PTHR10891">
    <property type="entry name" value="EF-HAND CALCIUM-BINDING DOMAIN CONTAINING PROTEIN"/>
    <property type="match status" value="1"/>
</dbReference>
<dbReference type="GO" id="GO:0005737">
    <property type="term" value="C:cytoplasm"/>
    <property type="evidence" value="ECO:0007669"/>
    <property type="project" value="UniProtKB-ARBA"/>
</dbReference>
<accession>A0AAV8U222</accession>
<feature type="compositionally biased region" description="Low complexity" evidence="5">
    <location>
        <begin position="1"/>
        <end position="21"/>
    </location>
</feature>
<dbReference type="FunFam" id="1.10.238.10:FF:000089">
    <property type="entry name" value="calmodulin-like protein 3"/>
    <property type="match status" value="1"/>
</dbReference>
<dbReference type="Pfam" id="PF13499">
    <property type="entry name" value="EF-hand_7"/>
    <property type="match status" value="2"/>
</dbReference>
<keyword evidence="2" id="KW-0479">Metal-binding</keyword>
<dbReference type="CDD" id="cd00051">
    <property type="entry name" value="EFh"/>
    <property type="match status" value="2"/>
</dbReference>
<feature type="domain" description="EF-hand" evidence="6">
    <location>
        <begin position="61"/>
        <end position="91"/>
    </location>
</feature>
<evidence type="ECO:0000313" key="7">
    <source>
        <dbReference type="EMBL" id="KAJ8772169.1"/>
    </source>
</evidence>
<keyword evidence="8" id="KW-1185">Reference proteome</keyword>
<evidence type="ECO:0000256" key="2">
    <source>
        <dbReference type="ARBA" id="ARBA00022723"/>
    </source>
</evidence>
<evidence type="ECO:0000256" key="5">
    <source>
        <dbReference type="SAM" id="MobiDB-lite"/>
    </source>
</evidence>
<protein>
    <recommendedName>
        <fullName evidence="6">EF-hand domain-containing protein</fullName>
    </recommendedName>
</protein>
<evidence type="ECO:0000256" key="1">
    <source>
        <dbReference type="ARBA" id="ARBA00003291"/>
    </source>
</evidence>
<dbReference type="PROSITE" id="PS00018">
    <property type="entry name" value="EF_HAND_1"/>
    <property type="match status" value="3"/>
</dbReference>
<dbReference type="FunFam" id="1.10.238.10:FF:000275">
    <property type="entry name" value="Probable calcium-binding protein CML27"/>
    <property type="match status" value="1"/>
</dbReference>
<keyword evidence="3" id="KW-0677">Repeat</keyword>
<feature type="domain" description="EF-hand" evidence="6">
    <location>
        <begin position="130"/>
        <end position="165"/>
    </location>
</feature>
<dbReference type="SUPFAM" id="SSF47473">
    <property type="entry name" value="EF-hand"/>
    <property type="match status" value="1"/>
</dbReference>
<comment type="function">
    <text evidence="1">Potential calcium sensor.</text>
</comment>
<dbReference type="SMART" id="SM00054">
    <property type="entry name" value="EFh"/>
    <property type="match status" value="4"/>
</dbReference>
<dbReference type="PROSITE" id="PS50222">
    <property type="entry name" value="EF_HAND_2"/>
    <property type="match status" value="4"/>
</dbReference>
<dbReference type="GO" id="GO:0005509">
    <property type="term" value="F:calcium ion binding"/>
    <property type="evidence" value="ECO:0007669"/>
    <property type="project" value="InterPro"/>
</dbReference>
<dbReference type="Gene3D" id="1.10.238.10">
    <property type="entry name" value="EF-hand"/>
    <property type="match status" value="2"/>
</dbReference>
<comment type="caution">
    <text evidence="7">The sequence shown here is derived from an EMBL/GenBank/DDBJ whole genome shotgun (WGS) entry which is preliminary data.</text>
</comment>
<feature type="region of interest" description="Disordered" evidence="5">
    <location>
        <begin position="1"/>
        <end position="22"/>
    </location>
</feature>
<evidence type="ECO:0000313" key="8">
    <source>
        <dbReference type="Proteomes" id="UP001159364"/>
    </source>
</evidence>
<evidence type="ECO:0000259" key="6">
    <source>
        <dbReference type="PROSITE" id="PS50222"/>
    </source>
</evidence>
<dbReference type="InterPro" id="IPR039647">
    <property type="entry name" value="EF_hand_pair_protein_CML-like"/>
</dbReference>
<dbReference type="InterPro" id="IPR011992">
    <property type="entry name" value="EF-hand-dom_pair"/>
</dbReference>
<dbReference type="Proteomes" id="UP001159364">
    <property type="component" value="Linkage Group LG02"/>
</dbReference>